<evidence type="ECO:0000256" key="1">
    <source>
        <dbReference type="ARBA" id="ARBA00023122"/>
    </source>
</evidence>
<name>A0A4V6IL88_9BACT</name>
<gene>
    <name evidence="4" type="ORF">MSL71_17820</name>
</gene>
<evidence type="ECO:0000313" key="5">
    <source>
        <dbReference type="Proteomes" id="UP000507962"/>
    </source>
</evidence>
<dbReference type="InterPro" id="IPR000644">
    <property type="entry name" value="CBS_dom"/>
</dbReference>
<dbReference type="SUPFAM" id="SSF54631">
    <property type="entry name" value="CBS-domain pair"/>
    <property type="match status" value="1"/>
</dbReference>
<dbReference type="CDD" id="cd04584">
    <property type="entry name" value="CBS_pair_AcuB_like"/>
    <property type="match status" value="1"/>
</dbReference>
<accession>A0A4V6IL88</accession>
<feature type="domain" description="CBS" evidence="3">
    <location>
        <begin position="81"/>
        <end position="137"/>
    </location>
</feature>
<dbReference type="PANTHER" id="PTHR43080">
    <property type="entry name" value="CBS DOMAIN-CONTAINING PROTEIN CBSX3, MITOCHONDRIAL"/>
    <property type="match status" value="1"/>
</dbReference>
<sequence>MNISEIMSKRIVTVELDDTLRVVRDIFANVAFHNLLVVENKRLYGVLSDRALLKALSPNLGTAAETQEDRATLNKKVHQVMSREPITLPRDASVRDAVRLFNTETITCIPVVDDDNRPVGIISWRDIIKMLGAMIEEKSKKHRCPHARG</sequence>
<dbReference type="RefSeq" id="WP_180138901.1">
    <property type="nucleotide sequence ID" value="NZ_CAADHO010000002.1"/>
</dbReference>
<reference evidence="4 5" key="1">
    <citation type="submission" date="2019-03" db="EMBL/GenBank/DDBJ databases">
        <authorList>
            <person name="Nijsse B."/>
        </authorList>
    </citation>
    <scope>NUCLEOTIDE SEQUENCE [LARGE SCALE GENOMIC DNA]</scope>
    <source>
        <strain evidence="4">Desulfoluna butyratoxydans MSL71</strain>
    </source>
</reference>
<dbReference type="Proteomes" id="UP000507962">
    <property type="component" value="Unassembled WGS sequence"/>
</dbReference>
<dbReference type="InterPro" id="IPR051257">
    <property type="entry name" value="Diverse_CBS-Domain"/>
</dbReference>
<keyword evidence="5" id="KW-1185">Reference proteome</keyword>
<evidence type="ECO:0000313" key="4">
    <source>
        <dbReference type="EMBL" id="VFQ44138.1"/>
    </source>
</evidence>
<evidence type="ECO:0000256" key="2">
    <source>
        <dbReference type="PROSITE-ProRule" id="PRU00703"/>
    </source>
</evidence>
<protein>
    <submittedName>
        <fullName evidence="4">Cbs domain</fullName>
    </submittedName>
</protein>
<dbReference type="InterPro" id="IPR046342">
    <property type="entry name" value="CBS_dom_sf"/>
</dbReference>
<dbReference type="EMBL" id="CAADHO010000002">
    <property type="protein sequence ID" value="VFQ44138.1"/>
    <property type="molecule type" value="Genomic_DNA"/>
</dbReference>
<dbReference type="PANTHER" id="PTHR43080:SF2">
    <property type="entry name" value="CBS DOMAIN-CONTAINING PROTEIN"/>
    <property type="match status" value="1"/>
</dbReference>
<feature type="domain" description="CBS" evidence="3">
    <location>
        <begin position="7"/>
        <end position="62"/>
    </location>
</feature>
<evidence type="ECO:0000259" key="3">
    <source>
        <dbReference type="PROSITE" id="PS51371"/>
    </source>
</evidence>
<dbReference type="Pfam" id="PF00571">
    <property type="entry name" value="CBS"/>
    <property type="match status" value="2"/>
</dbReference>
<organism evidence="4 5">
    <name type="scientific">Desulfoluna butyratoxydans</name>
    <dbReference type="NCBI Taxonomy" id="231438"/>
    <lineage>
        <taxon>Bacteria</taxon>
        <taxon>Pseudomonadati</taxon>
        <taxon>Thermodesulfobacteriota</taxon>
        <taxon>Desulfobacteria</taxon>
        <taxon>Desulfobacterales</taxon>
        <taxon>Desulfolunaceae</taxon>
        <taxon>Desulfoluna</taxon>
    </lineage>
</organism>
<proteinExistence type="predicted"/>
<dbReference type="SMART" id="SM00116">
    <property type="entry name" value="CBS"/>
    <property type="match status" value="2"/>
</dbReference>
<dbReference type="PROSITE" id="PS51371">
    <property type="entry name" value="CBS"/>
    <property type="match status" value="2"/>
</dbReference>
<keyword evidence="1 2" id="KW-0129">CBS domain</keyword>
<dbReference type="AlphaFoldDB" id="A0A4V6IL88"/>
<dbReference type="Gene3D" id="3.10.580.10">
    <property type="entry name" value="CBS-domain"/>
    <property type="match status" value="1"/>
</dbReference>